<accession>A0A4U8Z612</accession>
<dbReference type="AlphaFoldDB" id="A0A4U8Z612"/>
<feature type="transmembrane region" description="Helical" evidence="6">
    <location>
        <begin position="202"/>
        <end position="223"/>
    </location>
</feature>
<dbReference type="KEGG" id="mtun:MTUNDRAET4_4101"/>
<evidence type="ECO:0000313" key="8">
    <source>
        <dbReference type="Proteomes" id="UP000294360"/>
    </source>
</evidence>
<keyword evidence="2" id="KW-1003">Cell membrane</keyword>
<evidence type="ECO:0008006" key="9">
    <source>
        <dbReference type="Google" id="ProtNLM"/>
    </source>
</evidence>
<feature type="transmembrane region" description="Helical" evidence="6">
    <location>
        <begin position="165"/>
        <end position="190"/>
    </location>
</feature>
<dbReference type="Proteomes" id="UP000294360">
    <property type="component" value="Chromosome"/>
</dbReference>
<evidence type="ECO:0000256" key="1">
    <source>
        <dbReference type="ARBA" id="ARBA00004651"/>
    </source>
</evidence>
<feature type="transmembrane region" description="Helical" evidence="6">
    <location>
        <begin position="280"/>
        <end position="302"/>
    </location>
</feature>
<dbReference type="EMBL" id="LR536450">
    <property type="protein sequence ID" value="VFU10982.1"/>
    <property type="molecule type" value="Genomic_DNA"/>
</dbReference>
<evidence type="ECO:0000256" key="5">
    <source>
        <dbReference type="ARBA" id="ARBA00023136"/>
    </source>
</evidence>
<gene>
    <name evidence="7" type="ORF">MTUNDRAET4_4101</name>
</gene>
<keyword evidence="3 6" id="KW-0812">Transmembrane</keyword>
<feature type="transmembrane region" description="Helical" evidence="6">
    <location>
        <begin position="243"/>
        <end position="268"/>
    </location>
</feature>
<dbReference type="GO" id="GO:0005886">
    <property type="term" value="C:plasma membrane"/>
    <property type="evidence" value="ECO:0007669"/>
    <property type="project" value="UniProtKB-SubCell"/>
</dbReference>
<proteinExistence type="predicted"/>
<evidence type="ECO:0000256" key="2">
    <source>
        <dbReference type="ARBA" id="ARBA00022475"/>
    </source>
</evidence>
<dbReference type="PANTHER" id="PTHR39087:SF2">
    <property type="entry name" value="UPF0104 MEMBRANE PROTEIN MJ1595"/>
    <property type="match status" value="1"/>
</dbReference>
<name>A0A4U8Z612_METTU</name>
<evidence type="ECO:0000256" key="4">
    <source>
        <dbReference type="ARBA" id="ARBA00022989"/>
    </source>
</evidence>
<dbReference type="Pfam" id="PF03706">
    <property type="entry name" value="LPG_synthase_TM"/>
    <property type="match status" value="1"/>
</dbReference>
<feature type="transmembrane region" description="Helical" evidence="6">
    <location>
        <begin position="322"/>
        <end position="343"/>
    </location>
</feature>
<keyword evidence="5 6" id="KW-0472">Membrane</keyword>
<feature type="transmembrane region" description="Helical" evidence="6">
    <location>
        <begin position="52"/>
        <end position="72"/>
    </location>
</feature>
<keyword evidence="4 6" id="KW-1133">Transmembrane helix</keyword>
<dbReference type="PANTHER" id="PTHR39087">
    <property type="entry name" value="UPF0104 MEMBRANE PROTEIN MJ1595"/>
    <property type="match status" value="1"/>
</dbReference>
<sequence>MHNNVRPQSDGGGAAGSPREMAPLFYEAPLEDAHARSVRSVAAHHRSFGKKLAAGFSVAIAAFSIYVLIRTLSGVNLADLQRAIAATGNDQIAWAALLAGVSFLALTGYDALALRQLRVRVPYKTTALASFTSYAISFVLGFPLITAGTVRYWIYSQVGLAASKVASLTIIAGVTFWIGMILVIGAGLAFRSEAISAINHLTPALNMLIGAGLIGGILCYLTWVTVRRRTVRIQGFRLELPGLALSLGQIVLGVVDQCAAAGVLYVLLPQQLHIDFFTFAATYVFGCILGVASNAPGGIGVFEATMLKALPGIAQEPLLASLLLFRAIYYIAPFILALALLGAHEAFRRWKSLREAMDRTEAQVDDLG</sequence>
<evidence type="ECO:0000313" key="7">
    <source>
        <dbReference type="EMBL" id="VFU10982.1"/>
    </source>
</evidence>
<comment type="subcellular location">
    <subcellularLocation>
        <location evidence="1">Cell membrane</location>
        <topology evidence="1">Multi-pass membrane protein</topology>
    </subcellularLocation>
</comment>
<feature type="transmembrane region" description="Helical" evidence="6">
    <location>
        <begin position="92"/>
        <end position="114"/>
    </location>
</feature>
<reference evidence="7 8" key="1">
    <citation type="submission" date="2019-03" db="EMBL/GenBank/DDBJ databases">
        <authorList>
            <person name="Kox A.R. M."/>
        </authorList>
    </citation>
    <scope>NUCLEOTIDE SEQUENCE [LARGE SCALE GENOMIC DNA]</scope>
    <source>
        <strain evidence="7">MTUNDRAET4 annotated genome</strain>
    </source>
</reference>
<evidence type="ECO:0000256" key="3">
    <source>
        <dbReference type="ARBA" id="ARBA00022692"/>
    </source>
</evidence>
<organism evidence="7 8">
    <name type="scientific">Methylocella tundrae</name>
    <dbReference type="NCBI Taxonomy" id="227605"/>
    <lineage>
        <taxon>Bacteria</taxon>
        <taxon>Pseudomonadati</taxon>
        <taxon>Pseudomonadota</taxon>
        <taxon>Alphaproteobacteria</taxon>
        <taxon>Hyphomicrobiales</taxon>
        <taxon>Beijerinckiaceae</taxon>
        <taxon>Methylocella</taxon>
    </lineage>
</organism>
<feature type="transmembrane region" description="Helical" evidence="6">
    <location>
        <begin position="126"/>
        <end position="145"/>
    </location>
</feature>
<evidence type="ECO:0000256" key="6">
    <source>
        <dbReference type="SAM" id="Phobius"/>
    </source>
</evidence>
<dbReference type="InterPro" id="IPR022791">
    <property type="entry name" value="L-PG_synthase/AglD"/>
</dbReference>
<protein>
    <recommendedName>
        <fullName evidence="9">Integral membrane protein-like protein</fullName>
    </recommendedName>
</protein>